<accession>A0ABY8U8Z5</accession>
<proteinExistence type="predicted"/>
<evidence type="ECO:0000313" key="2">
    <source>
        <dbReference type="EMBL" id="WIA17951.1"/>
    </source>
</evidence>
<evidence type="ECO:0000256" key="1">
    <source>
        <dbReference type="SAM" id="MobiDB-lite"/>
    </source>
</evidence>
<evidence type="ECO:0000313" key="3">
    <source>
        <dbReference type="Proteomes" id="UP001244341"/>
    </source>
</evidence>
<feature type="region of interest" description="Disordered" evidence="1">
    <location>
        <begin position="83"/>
        <end position="115"/>
    </location>
</feature>
<gene>
    <name evidence="2" type="ORF">OEZ85_009442</name>
</gene>
<dbReference type="Proteomes" id="UP001244341">
    <property type="component" value="Chromosome 9b"/>
</dbReference>
<sequence>MSEADLGAKMPTADDPSANPVLLPPRTRADAVQDRPAGGSAEEVAAANPALAAAVPATVGKTDAPGAGAEALLAAADAAGDGSNAGARASFGGQHRGSEGAAAAVGEETGGGAAAAGVGAGGLGVGVDMTDGSGMEVLELAVQEGWTH</sequence>
<organism evidence="2 3">
    <name type="scientific">Tetradesmus obliquus</name>
    <name type="common">Green alga</name>
    <name type="synonym">Acutodesmus obliquus</name>
    <dbReference type="NCBI Taxonomy" id="3088"/>
    <lineage>
        <taxon>Eukaryota</taxon>
        <taxon>Viridiplantae</taxon>
        <taxon>Chlorophyta</taxon>
        <taxon>core chlorophytes</taxon>
        <taxon>Chlorophyceae</taxon>
        <taxon>CS clade</taxon>
        <taxon>Sphaeropleales</taxon>
        <taxon>Scenedesmaceae</taxon>
        <taxon>Tetradesmus</taxon>
    </lineage>
</organism>
<feature type="region of interest" description="Disordered" evidence="1">
    <location>
        <begin position="1"/>
        <end position="44"/>
    </location>
</feature>
<protein>
    <submittedName>
        <fullName evidence="2">Uncharacterized protein</fullName>
    </submittedName>
</protein>
<reference evidence="2 3" key="1">
    <citation type="submission" date="2023-05" db="EMBL/GenBank/DDBJ databases">
        <title>A 100% complete, gapless, phased diploid assembly of the Scenedesmus obliquus UTEX 3031 genome.</title>
        <authorList>
            <person name="Biondi T.C."/>
            <person name="Hanschen E.R."/>
            <person name="Kwon T."/>
            <person name="Eng W."/>
            <person name="Kruse C.P.S."/>
            <person name="Koehler S.I."/>
            <person name="Kunde Y."/>
            <person name="Gleasner C.D."/>
            <person name="You Mak K.T."/>
            <person name="Polle J."/>
            <person name="Hovde B.T."/>
            <person name="Starkenburg S.R."/>
        </authorList>
    </citation>
    <scope>NUCLEOTIDE SEQUENCE [LARGE SCALE GENOMIC DNA]</scope>
    <source>
        <strain evidence="2 3">DOE0152z</strain>
    </source>
</reference>
<name>A0ABY8U8Z5_TETOB</name>
<dbReference type="EMBL" id="CP126216">
    <property type="protein sequence ID" value="WIA17951.1"/>
    <property type="molecule type" value="Genomic_DNA"/>
</dbReference>
<keyword evidence="3" id="KW-1185">Reference proteome</keyword>